<reference evidence="2" key="1">
    <citation type="submission" date="2020-11" db="EMBL/GenBank/DDBJ databases">
        <title>Agrobacterium vitis strain K377 genome.</title>
        <authorList>
            <person name="Xi H."/>
        </authorList>
    </citation>
    <scope>NUCLEOTIDE SEQUENCE</scope>
    <source>
        <strain evidence="2">K377</strain>
    </source>
</reference>
<gene>
    <name evidence="2" type="ORF">IEI95_026155</name>
</gene>
<dbReference type="EMBL" id="JACXXJ020000005">
    <property type="protein sequence ID" value="MBF2717694.1"/>
    <property type="molecule type" value="Genomic_DNA"/>
</dbReference>
<protein>
    <submittedName>
        <fullName evidence="2">S26 family signal peptidase</fullName>
    </submittedName>
</protein>
<accession>A0AAE2UYV3</accession>
<name>A0AAE2UYV3_AGRVI</name>
<dbReference type="InterPro" id="IPR019533">
    <property type="entry name" value="Peptidase_S26"/>
</dbReference>
<dbReference type="InterPro" id="IPR036286">
    <property type="entry name" value="LexA/Signal_pep-like_sf"/>
</dbReference>
<proteinExistence type="predicted"/>
<dbReference type="Pfam" id="PF10502">
    <property type="entry name" value="Peptidase_S26"/>
    <property type="match status" value="1"/>
</dbReference>
<organism evidence="2 3">
    <name type="scientific">Agrobacterium vitis</name>
    <name type="common">Rhizobium vitis</name>
    <dbReference type="NCBI Taxonomy" id="373"/>
    <lineage>
        <taxon>Bacteria</taxon>
        <taxon>Pseudomonadati</taxon>
        <taxon>Pseudomonadota</taxon>
        <taxon>Alphaproteobacteria</taxon>
        <taxon>Hyphomicrobiales</taxon>
        <taxon>Rhizobiaceae</taxon>
        <taxon>Rhizobium/Agrobacterium group</taxon>
        <taxon>Agrobacterium</taxon>
    </lineage>
</organism>
<dbReference type="AlphaFoldDB" id="A0AAE2UYV3"/>
<dbReference type="SUPFAM" id="SSF51306">
    <property type="entry name" value="LexA/Signal peptidase"/>
    <property type="match status" value="1"/>
</dbReference>
<dbReference type="RefSeq" id="WP_194417191.1">
    <property type="nucleotide sequence ID" value="NZ_JACXXJ020000005.1"/>
</dbReference>
<dbReference type="Proteomes" id="UP000655037">
    <property type="component" value="Unassembled WGS sequence"/>
</dbReference>
<dbReference type="GO" id="GO:0004252">
    <property type="term" value="F:serine-type endopeptidase activity"/>
    <property type="evidence" value="ECO:0007669"/>
    <property type="project" value="InterPro"/>
</dbReference>
<dbReference type="GO" id="GO:0006465">
    <property type="term" value="P:signal peptide processing"/>
    <property type="evidence" value="ECO:0007669"/>
    <property type="project" value="InterPro"/>
</dbReference>
<sequence>MTGRSMTLLAMLAGAVLIAVPVWNPPAIRVIWNASASVPIGLYRIVPLDVSEGDQLDVTDLAAVMPPDDLAGFLDERRYLPKGLPLLKRVLALSGTTVCRSGAEITAYDMTYGQARERDRQGRPLPIWQGCRTLRAGEAFLMNWNSPDSFDSRYFGPLPLTTVVGRAIPLWTIDEFFPAVEPVSDEP</sequence>
<evidence type="ECO:0000313" key="3">
    <source>
        <dbReference type="Proteomes" id="UP000655037"/>
    </source>
</evidence>
<feature type="domain" description="Peptidase S26" evidence="1">
    <location>
        <begin position="8"/>
        <end position="171"/>
    </location>
</feature>
<evidence type="ECO:0000259" key="1">
    <source>
        <dbReference type="Pfam" id="PF10502"/>
    </source>
</evidence>
<dbReference type="Gene3D" id="2.10.109.10">
    <property type="entry name" value="Umud Fragment, subunit A"/>
    <property type="match status" value="1"/>
</dbReference>
<evidence type="ECO:0000313" key="2">
    <source>
        <dbReference type="EMBL" id="MBF2717694.1"/>
    </source>
</evidence>
<comment type="caution">
    <text evidence="2">The sequence shown here is derived from an EMBL/GenBank/DDBJ whole genome shotgun (WGS) entry which is preliminary data.</text>
</comment>